<accession>A0A2S9XE42</accession>
<sequence>MRADIQRALAQREIATSSPSNSSAARREGPVDVTELSEQNRKYLRERVQEDLLPPMVDCYNTALSADPQLSGTLALQFAVIGDPEIGGLVEYAEVVSEESTLISEFMSECVRESTLAMTFEAPPEGGRFELNYPIVFEPDDESE</sequence>
<dbReference type="EMBL" id="PVNK01000257">
    <property type="protein sequence ID" value="PRP91123.1"/>
    <property type="molecule type" value="Genomic_DNA"/>
</dbReference>
<feature type="compositionally biased region" description="Polar residues" evidence="1">
    <location>
        <begin position="14"/>
        <end position="24"/>
    </location>
</feature>
<evidence type="ECO:0000313" key="2">
    <source>
        <dbReference type="EMBL" id="PRP91123.1"/>
    </source>
</evidence>
<keyword evidence="3" id="KW-1185">Reference proteome</keyword>
<comment type="caution">
    <text evidence="2">The sequence shown here is derived from an EMBL/GenBank/DDBJ whole genome shotgun (WGS) entry which is preliminary data.</text>
</comment>
<evidence type="ECO:0000256" key="1">
    <source>
        <dbReference type="SAM" id="MobiDB-lite"/>
    </source>
</evidence>
<feature type="region of interest" description="Disordered" evidence="1">
    <location>
        <begin position="10"/>
        <end position="38"/>
    </location>
</feature>
<dbReference type="InterPro" id="IPR049806">
    <property type="entry name" value="MasK-like_C"/>
</dbReference>
<protein>
    <recommendedName>
        <fullName evidence="4">Gram-negative bacterial tonB protein</fullName>
    </recommendedName>
</protein>
<proteinExistence type="predicted"/>
<dbReference type="RefSeq" id="WP_181198281.1">
    <property type="nucleotide sequence ID" value="NZ_PVNK01000257.1"/>
</dbReference>
<dbReference type="NCBIfam" id="NF033768">
    <property type="entry name" value="myxo_SS_tail"/>
    <property type="match status" value="1"/>
</dbReference>
<organism evidence="2 3">
    <name type="scientific">Enhygromyxa salina</name>
    <dbReference type="NCBI Taxonomy" id="215803"/>
    <lineage>
        <taxon>Bacteria</taxon>
        <taxon>Pseudomonadati</taxon>
        <taxon>Myxococcota</taxon>
        <taxon>Polyangia</taxon>
        <taxon>Nannocystales</taxon>
        <taxon>Nannocystaceae</taxon>
        <taxon>Enhygromyxa</taxon>
    </lineage>
</organism>
<dbReference type="AlphaFoldDB" id="A0A2S9XE42"/>
<dbReference type="Proteomes" id="UP000237968">
    <property type="component" value="Unassembled WGS sequence"/>
</dbReference>
<evidence type="ECO:0000313" key="3">
    <source>
        <dbReference type="Proteomes" id="UP000237968"/>
    </source>
</evidence>
<gene>
    <name evidence="2" type="ORF">ENSA5_58600</name>
</gene>
<name>A0A2S9XE42_9BACT</name>
<evidence type="ECO:0008006" key="4">
    <source>
        <dbReference type="Google" id="ProtNLM"/>
    </source>
</evidence>
<reference evidence="2 3" key="1">
    <citation type="submission" date="2018-03" db="EMBL/GenBank/DDBJ databases">
        <title>Draft Genome Sequences of the Obligatory Marine Myxobacteria Enhygromyxa salina SWB005.</title>
        <authorList>
            <person name="Poehlein A."/>
            <person name="Moghaddam J.A."/>
            <person name="Harms H."/>
            <person name="Alanjari M."/>
            <person name="Koenig G.M."/>
            <person name="Daniel R."/>
            <person name="Schaeberle T.F."/>
        </authorList>
    </citation>
    <scope>NUCLEOTIDE SEQUENCE [LARGE SCALE GENOMIC DNA]</scope>
    <source>
        <strain evidence="2 3">SWB005</strain>
    </source>
</reference>